<evidence type="ECO:0000256" key="1">
    <source>
        <dbReference type="ARBA" id="ARBA00001946"/>
    </source>
</evidence>
<evidence type="ECO:0000313" key="4">
    <source>
        <dbReference type="EMBL" id="MBC8757172.1"/>
    </source>
</evidence>
<organism evidence="4 5">
    <name type="scientific">Kordia aestuariivivens</name>
    <dbReference type="NCBI Taxonomy" id="2759037"/>
    <lineage>
        <taxon>Bacteria</taxon>
        <taxon>Pseudomonadati</taxon>
        <taxon>Bacteroidota</taxon>
        <taxon>Flavobacteriia</taxon>
        <taxon>Flavobacteriales</taxon>
        <taxon>Flavobacteriaceae</taxon>
        <taxon>Kordia</taxon>
    </lineage>
</organism>
<dbReference type="Pfam" id="PF00293">
    <property type="entry name" value="NUDIX"/>
    <property type="match status" value="1"/>
</dbReference>
<proteinExistence type="predicted"/>
<sequence length="132" mass="15715">MKIIHKTRLLAINGEQLLVIEKVVKEKKLTFPGGVKKKKESFEESLERETEEEIGLKISKHKLLHVQSYAVHRDLNIVMKHHFVLHTKTNEFRVLEPTKFKDAYWIHWKEALPLLDNEDRKATKTYFKKNIK</sequence>
<dbReference type="InterPro" id="IPR015797">
    <property type="entry name" value="NUDIX_hydrolase-like_dom_sf"/>
</dbReference>
<comment type="cofactor">
    <cofactor evidence="1">
        <name>Mg(2+)</name>
        <dbReference type="ChEBI" id="CHEBI:18420"/>
    </cofactor>
</comment>
<protein>
    <submittedName>
        <fullName evidence="4">NUDIX domain-containing protein</fullName>
    </submittedName>
</protein>
<dbReference type="Gene3D" id="3.90.79.10">
    <property type="entry name" value="Nucleoside Triphosphate Pyrophosphohydrolase"/>
    <property type="match status" value="1"/>
</dbReference>
<dbReference type="EMBL" id="JACGWS010000017">
    <property type="protein sequence ID" value="MBC8757172.1"/>
    <property type="molecule type" value="Genomic_DNA"/>
</dbReference>
<evidence type="ECO:0000313" key="5">
    <source>
        <dbReference type="Proteomes" id="UP000619238"/>
    </source>
</evidence>
<dbReference type="PROSITE" id="PS51462">
    <property type="entry name" value="NUDIX"/>
    <property type="match status" value="1"/>
</dbReference>
<dbReference type="Proteomes" id="UP000619238">
    <property type="component" value="Unassembled WGS sequence"/>
</dbReference>
<evidence type="ECO:0000259" key="3">
    <source>
        <dbReference type="PROSITE" id="PS51462"/>
    </source>
</evidence>
<reference evidence="4 5" key="1">
    <citation type="submission" date="2020-07" db="EMBL/GenBank/DDBJ databases">
        <title>Description of Kordia aestuariivivens sp. nov., isolated from a tidal flat.</title>
        <authorList>
            <person name="Park S."/>
            <person name="Yoon J.-H."/>
        </authorList>
    </citation>
    <scope>NUCLEOTIDE SEQUENCE [LARGE SCALE GENOMIC DNA]</scope>
    <source>
        <strain evidence="4 5">YSTF-M3</strain>
    </source>
</reference>
<feature type="domain" description="Nudix hydrolase" evidence="3">
    <location>
        <begin position="1"/>
        <end position="128"/>
    </location>
</feature>
<dbReference type="PANTHER" id="PTHR43046">
    <property type="entry name" value="GDP-MANNOSE MANNOSYL HYDROLASE"/>
    <property type="match status" value="1"/>
</dbReference>
<dbReference type="InterPro" id="IPR000086">
    <property type="entry name" value="NUDIX_hydrolase_dom"/>
</dbReference>
<dbReference type="RefSeq" id="WP_187564216.1">
    <property type="nucleotide sequence ID" value="NZ_JACGWS010000017.1"/>
</dbReference>
<accession>A0ABR7QF22</accession>
<name>A0ABR7QF22_9FLAO</name>
<keyword evidence="5" id="KW-1185">Reference proteome</keyword>
<evidence type="ECO:0000256" key="2">
    <source>
        <dbReference type="ARBA" id="ARBA00022801"/>
    </source>
</evidence>
<gene>
    <name evidence="4" type="ORF">H2O64_21055</name>
</gene>
<dbReference type="SUPFAM" id="SSF55811">
    <property type="entry name" value="Nudix"/>
    <property type="match status" value="1"/>
</dbReference>
<keyword evidence="2" id="KW-0378">Hydrolase</keyword>
<dbReference type="PANTHER" id="PTHR43046:SF14">
    <property type="entry name" value="MUTT_NUDIX FAMILY PROTEIN"/>
    <property type="match status" value="1"/>
</dbReference>
<comment type="caution">
    <text evidence="4">The sequence shown here is derived from an EMBL/GenBank/DDBJ whole genome shotgun (WGS) entry which is preliminary data.</text>
</comment>